<keyword evidence="2" id="KW-1185">Reference proteome</keyword>
<reference evidence="1 2" key="1">
    <citation type="journal article" date="2021" name="bioRxiv">
        <title>The Gossypium anomalum genome as a resource for cotton improvement and evolutionary analysis of hybrid incompatibility.</title>
        <authorList>
            <person name="Grover C.E."/>
            <person name="Yuan D."/>
            <person name="Arick M.A."/>
            <person name="Miller E.R."/>
            <person name="Hu G."/>
            <person name="Peterson D.G."/>
            <person name="Wendel J.F."/>
            <person name="Udall J.A."/>
        </authorList>
    </citation>
    <scope>NUCLEOTIDE SEQUENCE [LARGE SCALE GENOMIC DNA]</scope>
    <source>
        <strain evidence="1">JFW-Udall</strain>
        <tissue evidence="1">Leaf</tissue>
    </source>
</reference>
<proteinExistence type="predicted"/>
<sequence length="157" mass="17922">MGDQVSDTRQEVLSLLYGCIRELLVKERALSDNMPLSSAQLTFAQKKTYRSIVLLRYGWRRRSVKPLIGTLSIDEGCIIGSDSFWWTGICAINEFEEVISYEDRFNLGFPRKIICGVKFDRVLDCDYDEGIVGVKKDGKGIVNSHWNRNLSSFEISN</sequence>
<name>A0A8J5YLR6_9ROSI</name>
<dbReference type="Proteomes" id="UP000701853">
    <property type="component" value="Chromosome 5"/>
</dbReference>
<organism evidence="1 2">
    <name type="scientific">Gossypium anomalum</name>
    <dbReference type="NCBI Taxonomy" id="47600"/>
    <lineage>
        <taxon>Eukaryota</taxon>
        <taxon>Viridiplantae</taxon>
        <taxon>Streptophyta</taxon>
        <taxon>Embryophyta</taxon>
        <taxon>Tracheophyta</taxon>
        <taxon>Spermatophyta</taxon>
        <taxon>Magnoliopsida</taxon>
        <taxon>eudicotyledons</taxon>
        <taxon>Gunneridae</taxon>
        <taxon>Pentapetalae</taxon>
        <taxon>rosids</taxon>
        <taxon>malvids</taxon>
        <taxon>Malvales</taxon>
        <taxon>Malvaceae</taxon>
        <taxon>Malvoideae</taxon>
        <taxon>Gossypium</taxon>
    </lineage>
</organism>
<evidence type="ECO:0000313" key="2">
    <source>
        <dbReference type="Proteomes" id="UP000701853"/>
    </source>
</evidence>
<dbReference type="EMBL" id="JAHUZN010000005">
    <property type="protein sequence ID" value="KAG8492363.1"/>
    <property type="molecule type" value="Genomic_DNA"/>
</dbReference>
<gene>
    <name evidence="1" type="ORF">CXB51_009639</name>
</gene>
<dbReference type="AlphaFoldDB" id="A0A8J5YLR6"/>
<accession>A0A8J5YLR6</accession>
<protein>
    <submittedName>
        <fullName evidence="1">Uncharacterized protein</fullName>
    </submittedName>
</protein>
<evidence type="ECO:0000313" key="1">
    <source>
        <dbReference type="EMBL" id="KAG8492363.1"/>
    </source>
</evidence>
<comment type="caution">
    <text evidence="1">The sequence shown here is derived from an EMBL/GenBank/DDBJ whole genome shotgun (WGS) entry which is preliminary data.</text>
</comment>